<protein>
    <submittedName>
        <fullName evidence="1">Uncharacterized protein</fullName>
    </submittedName>
</protein>
<dbReference type="InterPro" id="IPR013783">
    <property type="entry name" value="Ig-like_fold"/>
</dbReference>
<name>A0A9P0MF74_NEZVI</name>
<evidence type="ECO:0000313" key="2">
    <source>
        <dbReference type="Proteomes" id="UP001152798"/>
    </source>
</evidence>
<gene>
    <name evidence="1" type="ORF">NEZAVI_LOCUS6880</name>
</gene>
<evidence type="ECO:0000313" key="1">
    <source>
        <dbReference type="EMBL" id="CAH1396923.1"/>
    </source>
</evidence>
<accession>A0A9P0MF74</accession>
<dbReference type="AlphaFoldDB" id="A0A9P0MF74"/>
<organism evidence="1 2">
    <name type="scientific">Nezara viridula</name>
    <name type="common">Southern green stink bug</name>
    <name type="synonym">Cimex viridulus</name>
    <dbReference type="NCBI Taxonomy" id="85310"/>
    <lineage>
        <taxon>Eukaryota</taxon>
        <taxon>Metazoa</taxon>
        <taxon>Ecdysozoa</taxon>
        <taxon>Arthropoda</taxon>
        <taxon>Hexapoda</taxon>
        <taxon>Insecta</taxon>
        <taxon>Pterygota</taxon>
        <taxon>Neoptera</taxon>
        <taxon>Paraneoptera</taxon>
        <taxon>Hemiptera</taxon>
        <taxon>Heteroptera</taxon>
        <taxon>Panheteroptera</taxon>
        <taxon>Pentatomomorpha</taxon>
        <taxon>Pentatomoidea</taxon>
        <taxon>Pentatomidae</taxon>
        <taxon>Pentatominae</taxon>
        <taxon>Nezara</taxon>
    </lineage>
</organism>
<dbReference type="SUPFAM" id="SSF48726">
    <property type="entry name" value="Immunoglobulin"/>
    <property type="match status" value="1"/>
</dbReference>
<dbReference type="Proteomes" id="UP001152798">
    <property type="component" value="Chromosome 3"/>
</dbReference>
<proteinExistence type="predicted"/>
<dbReference type="OrthoDB" id="6159398at2759"/>
<dbReference type="InterPro" id="IPR036179">
    <property type="entry name" value="Ig-like_dom_sf"/>
</dbReference>
<sequence length="72" mass="7867">MRSLSVHQGELVHQRLVNTTMPGLKPMNGSTITMGAVNRHQAGVYQCQANNGVGRSAFRDVTLRVLCKYAPV</sequence>
<reference evidence="1" key="1">
    <citation type="submission" date="2022-01" db="EMBL/GenBank/DDBJ databases">
        <authorList>
            <person name="King R."/>
        </authorList>
    </citation>
    <scope>NUCLEOTIDE SEQUENCE</scope>
</reference>
<dbReference type="Gene3D" id="2.60.40.10">
    <property type="entry name" value="Immunoglobulins"/>
    <property type="match status" value="1"/>
</dbReference>
<keyword evidence="2" id="KW-1185">Reference proteome</keyword>
<dbReference type="EMBL" id="OV725079">
    <property type="protein sequence ID" value="CAH1396923.1"/>
    <property type="molecule type" value="Genomic_DNA"/>
</dbReference>